<comment type="subunit">
    <text evidence="4">Component of the PAN1 actin cytoskeleton-regulatory complex.</text>
</comment>
<dbReference type="EMBL" id="KV407462">
    <property type="protein sequence ID" value="KZF20589.1"/>
    <property type="molecule type" value="Genomic_DNA"/>
</dbReference>
<dbReference type="SUPFAM" id="SSF46934">
    <property type="entry name" value="UBA-like"/>
    <property type="match status" value="1"/>
</dbReference>
<dbReference type="InterPro" id="IPR000261">
    <property type="entry name" value="EH_dom"/>
</dbReference>
<dbReference type="SUPFAM" id="SSF47473">
    <property type="entry name" value="EF-hand"/>
    <property type="match status" value="3"/>
</dbReference>
<feature type="compositionally biased region" description="Low complexity" evidence="12">
    <location>
        <begin position="282"/>
        <end position="295"/>
    </location>
</feature>
<feature type="compositionally biased region" description="Polar residues" evidence="12">
    <location>
        <begin position="553"/>
        <end position="588"/>
    </location>
</feature>
<dbReference type="SMART" id="SM00054">
    <property type="entry name" value="EFh"/>
    <property type="match status" value="5"/>
</dbReference>
<feature type="domain" description="EH" evidence="14">
    <location>
        <begin position="306"/>
        <end position="396"/>
    </location>
</feature>
<evidence type="ECO:0000256" key="5">
    <source>
        <dbReference type="ARBA" id="ARBA00022583"/>
    </source>
</evidence>
<dbReference type="RefSeq" id="XP_018186144.1">
    <property type="nucleotide sequence ID" value="XM_018333778.1"/>
</dbReference>
<evidence type="ECO:0000256" key="3">
    <source>
        <dbReference type="ARBA" id="ARBA00004413"/>
    </source>
</evidence>
<protein>
    <recommendedName>
        <fullName evidence="18">EF-hand</fullName>
    </recommendedName>
</protein>
<evidence type="ECO:0000256" key="12">
    <source>
        <dbReference type="SAM" id="MobiDB-lite"/>
    </source>
</evidence>
<feature type="compositionally biased region" description="Polar residues" evidence="12">
    <location>
        <begin position="1052"/>
        <end position="1067"/>
    </location>
</feature>
<feature type="compositionally biased region" description="Polar residues" evidence="12">
    <location>
        <begin position="1108"/>
        <end position="1122"/>
    </location>
</feature>
<dbReference type="CDD" id="cd14270">
    <property type="entry name" value="UBA"/>
    <property type="match status" value="1"/>
</dbReference>
<keyword evidence="17" id="KW-1185">Reference proteome</keyword>
<evidence type="ECO:0000259" key="15">
    <source>
        <dbReference type="PROSITE" id="PS50222"/>
    </source>
</evidence>
<feature type="domain" description="EH" evidence="14">
    <location>
        <begin position="21"/>
        <end position="97"/>
    </location>
</feature>
<dbReference type="GO" id="GO:0016197">
    <property type="term" value="P:endosomal transport"/>
    <property type="evidence" value="ECO:0007669"/>
    <property type="project" value="TreeGrafter"/>
</dbReference>
<feature type="domain" description="EH" evidence="14">
    <location>
        <begin position="147"/>
        <end position="237"/>
    </location>
</feature>
<dbReference type="InterPro" id="IPR009060">
    <property type="entry name" value="UBA-like_sf"/>
</dbReference>
<dbReference type="Gene3D" id="1.10.8.10">
    <property type="entry name" value="DNA helicase RuvA subunit, C-terminal domain"/>
    <property type="match status" value="1"/>
</dbReference>
<evidence type="ECO:0000256" key="6">
    <source>
        <dbReference type="ARBA" id="ARBA00022753"/>
    </source>
</evidence>
<dbReference type="CDD" id="cd00052">
    <property type="entry name" value="EH"/>
    <property type="match status" value="3"/>
</dbReference>
<dbReference type="PANTHER" id="PTHR11216">
    <property type="entry name" value="EH DOMAIN"/>
    <property type="match status" value="1"/>
</dbReference>
<feature type="compositionally biased region" description="Low complexity" evidence="12">
    <location>
        <begin position="1227"/>
        <end position="1252"/>
    </location>
</feature>
<evidence type="ECO:0000256" key="7">
    <source>
        <dbReference type="ARBA" id="ARBA00022837"/>
    </source>
</evidence>
<evidence type="ECO:0000256" key="4">
    <source>
        <dbReference type="ARBA" id="ARBA00011159"/>
    </source>
</evidence>
<dbReference type="Proteomes" id="UP000076632">
    <property type="component" value="Unassembled WGS sequence"/>
</dbReference>
<feature type="compositionally biased region" description="Polar residues" evidence="12">
    <location>
        <begin position="735"/>
        <end position="759"/>
    </location>
</feature>
<evidence type="ECO:0000256" key="2">
    <source>
        <dbReference type="ARBA" id="ARBA00004134"/>
    </source>
</evidence>
<keyword evidence="7" id="KW-0106">Calcium</keyword>
<feature type="compositionally biased region" description="Pro residues" evidence="12">
    <location>
        <begin position="399"/>
        <end position="422"/>
    </location>
</feature>
<dbReference type="GO" id="GO:0030479">
    <property type="term" value="C:actin cortical patch"/>
    <property type="evidence" value="ECO:0007669"/>
    <property type="project" value="UniProtKB-SubCell"/>
</dbReference>
<feature type="domain" description="EF-hand" evidence="15">
    <location>
        <begin position="339"/>
        <end position="374"/>
    </location>
</feature>
<gene>
    <name evidence="16" type="ORF">L228DRAFT_253800</name>
</gene>
<feature type="region of interest" description="Disordered" evidence="12">
    <location>
        <begin position="391"/>
        <end position="588"/>
    </location>
</feature>
<comment type="subcellular location">
    <subcellularLocation>
        <location evidence="3">Cell membrane</location>
        <topology evidence="3">Peripheral membrane protein</topology>
        <orientation evidence="3">Cytoplasmic side</orientation>
    </subcellularLocation>
    <subcellularLocation>
        <location evidence="2">Cytoplasm</location>
        <location evidence="2">Cytoskeleton</location>
        <location evidence="2">Actin patch</location>
    </subcellularLocation>
    <subcellularLocation>
        <location evidence="1">Endosome membrane</location>
        <topology evidence="1">Peripheral membrane protein</topology>
        <orientation evidence="1">Cytoplasmic side</orientation>
    </subcellularLocation>
</comment>
<feature type="compositionally biased region" description="Basic and acidic residues" evidence="12">
    <location>
        <begin position="1350"/>
        <end position="1360"/>
    </location>
</feature>
<dbReference type="GO" id="GO:0003779">
    <property type="term" value="F:actin binding"/>
    <property type="evidence" value="ECO:0007669"/>
    <property type="project" value="UniProtKB-KW"/>
</dbReference>
<evidence type="ECO:0000313" key="17">
    <source>
        <dbReference type="Proteomes" id="UP000076632"/>
    </source>
</evidence>
<feature type="compositionally biased region" description="Acidic residues" evidence="12">
    <location>
        <begin position="535"/>
        <end position="545"/>
    </location>
</feature>
<feature type="compositionally biased region" description="Polar residues" evidence="12">
    <location>
        <begin position="905"/>
        <end position="921"/>
    </location>
</feature>
<dbReference type="Gene3D" id="1.10.238.10">
    <property type="entry name" value="EF-hand"/>
    <property type="match status" value="3"/>
</dbReference>
<feature type="compositionally biased region" description="Polar residues" evidence="12">
    <location>
        <begin position="498"/>
        <end position="527"/>
    </location>
</feature>
<dbReference type="InterPro" id="IPR011992">
    <property type="entry name" value="EF-hand-dom_pair"/>
</dbReference>
<dbReference type="OrthoDB" id="524326at2759"/>
<feature type="compositionally biased region" description="Polar residues" evidence="12">
    <location>
        <begin position="1334"/>
        <end position="1348"/>
    </location>
</feature>
<dbReference type="OMA" id="AMYLVRQ"/>
<feature type="compositionally biased region" description="Polar residues" evidence="12">
    <location>
        <begin position="1001"/>
        <end position="1014"/>
    </location>
</feature>
<proteinExistence type="predicted"/>
<dbReference type="Pfam" id="PF12763">
    <property type="entry name" value="EH"/>
    <property type="match status" value="3"/>
</dbReference>
<evidence type="ECO:0008006" key="18">
    <source>
        <dbReference type="Google" id="ProtNLM"/>
    </source>
</evidence>
<sequence length="1491" mass="157862">MADLNGGSELSQPQLNLTPEEKRVFGQLFQQADADNLGVVTGEVAVKFFERTKLAPSVLGEIWQIADTENRGLLTPAGFGIVLRLIGHYQAGRELTPDLAYKPGPLPRFDGLAGPPPASSTPTIPAGGIQPQSSGGPIRVPPLTPEKANEYASLFEKSGAQNGVLPGETAKQIFERARLPNEVLGRIWNLADTEQRGALGVTEFIVAMHLLASFKSGALRALPQILPSGLYEAASRRGPPPQRPQPTGMYAAPSPRPGDVHPMAAIPRQFSGASGRPQSPMSRSSFAAPPQSAQSTGTDWAIGPQDKAQFDSIFSTLDKANLGFITGDQAVAFFGNSKLPEEVLAQVWDLADINSEGKLNRDEFAVAMHLIRQQRMKRGVLPAALPPNLIPPSMRAQVRPPPAAPMPPQSAPSFDVPPPVQPPKSASEDLFGLDAFAPASPPPAQVPQSTGGSGTFAPRPFEGDPFGASSKPPITASPLSTHTNSPPAPTSVFKPFIPSSSFGQSMLSTQPTGGSNASAPSQTRSLQSPPPQPAVEDDLLGDNDPEVSKKLTQETTELANLSNQVGTLSKQMQELKTKRVSTGSELTQNTSQKRDFELRLSQLRGLYEQEVKDVKALEERLAASRSETRKLQQDIAMIEGLHQDLQGQHRQVVGALEADQAENARLKEQMRVVNAEISQLRPALDKLRSDARQQRGMVAINKKQLATNEGERDKVRTEMQDVSRAIEEDTRALQAASQTQSPQAVGSPAASTTSQSTNPFFRRSPPPTAENTMSPSPFARENVPQDQNTFENVFGPSFASPSAGPPPSTSFRSESQARDLAGPSVPSGQSVRSSEGPDLPTPSTSPPPSSARDSPRGADVPPPPESRQITSNFLPLRAHVPRADSFSSSVKVSAPASRYGGDQSGFDTPTNWVESITPTPSQEKDFTRGLERSDTNKTETGTVPPSTLDRNITASPTSSDAPRPSSSAPRESVPGAFPTDVTSPIQPMPTGESTLSERSKASSRPSEGFQSTRSDPFALSRDQRAPSAAKDDFDAAFAGFGPSRQIQERQHTGGSSVDGSTGASRFNQEFPPIEEFGQDDESDSNSEQGFDDNFAPASPQHVRKESADQSQSIHQPQASSRPATGAAEPVDDFFRSRPSVAHVESTSSLPTPGAQKSPPPYDQAVSPSTSTRRESNQFPPEFGGLLPSRQDPTHPAGSQSPEKTFSSPTMGGQSLFGGAGPSKGAQPTSTAPTSFPSSSPPLSNTPLSTAPSDAYQSAVSHPSVGKGPSPQSGAQAPQPQQPAKPSFDEFDDFADLADAKEVDDREPDEFGAASHSREGLDEFNPVFDTPVASKANTMASSQTATGNTLHGDDHFNDFEHNIGGGLQASGKAPQQPSATSEDWDAIFAGLNAPGGAGPSQPAAGAARDDDPFGSSSVSRPENGRGSGGEGELLPSTASPLPGLGRAISSGTEHDDPILKKLTSMGYPRDQALQALERYDYNIDKVSKGGWD</sequence>
<evidence type="ECO:0000256" key="10">
    <source>
        <dbReference type="ARBA" id="ARBA00023212"/>
    </source>
</evidence>
<feature type="region of interest" description="Disordered" evidence="12">
    <location>
        <begin position="689"/>
        <end position="1457"/>
    </location>
</feature>
<dbReference type="InParanoid" id="A0A165AJP4"/>
<feature type="compositionally biased region" description="Low complexity" evidence="12">
    <location>
        <begin position="954"/>
        <end position="974"/>
    </location>
</feature>
<dbReference type="GO" id="GO:0010008">
    <property type="term" value="C:endosome membrane"/>
    <property type="evidence" value="ECO:0007669"/>
    <property type="project" value="UniProtKB-SubCell"/>
</dbReference>
<evidence type="ECO:0000259" key="14">
    <source>
        <dbReference type="PROSITE" id="PS50031"/>
    </source>
</evidence>
<comment type="function">
    <text evidence="11">Component of the PAN1 actin cytoskeleton-regulatory complex required for the internalization of endosomes during actin-coupled endocytosis. The complex links the site of endocytosis to the cell membrane-associated actin cytoskeleton. Mediates uptake of external molecules and vacuolar degradation of plasma membrane proteins. Plays a role in the proper organization of the cell membrane-associated actin cytoskeleton and promotes its destabilization.</text>
</comment>
<feature type="compositionally biased region" description="Basic and acidic residues" evidence="12">
    <location>
        <begin position="1021"/>
        <end position="1033"/>
    </location>
</feature>
<name>A0A165AJP4_XYLHT</name>
<feature type="region of interest" description="Disordered" evidence="12">
    <location>
        <begin position="232"/>
        <end position="302"/>
    </location>
</feature>
<dbReference type="GO" id="GO:0005509">
    <property type="term" value="F:calcium ion binding"/>
    <property type="evidence" value="ECO:0007669"/>
    <property type="project" value="InterPro"/>
</dbReference>
<evidence type="ECO:0000259" key="13">
    <source>
        <dbReference type="PROSITE" id="PS50030"/>
    </source>
</evidence>
<feature type="compositionally biased region" description="Basic and acidic residues" evidence="12">
    <location>
        <begin position="922"/>
        <end position="937"/>
    </location>
</feature>
<keyword evidence="8" id="KW-0175">Coiled coil</keyword>
<dbReference type="InterPro" id="IPR018247">
    <property type="entry name" value="EF_Hand_1_Ca_BS"/>
</dbReference>
<dbReference type="STRING" id="1328760.A0A165AJP4"/>
<keyword evidence="10" id="KW-0206">Cytoskeleton</keyword>
<evidence type="ECO:0000256" key="8">
    <source>
        <dbReference type="ARBA" id="ARBA00023054"/>
    </source>
</evidence>
<feature type="compositionally biased region" description="Polar residues" evidence="12">
    <location>
        <begin position="980"/>
        <end position="994"/>
    </location>
</feature>
<keyword evidence="6" id="KW-0967">Endosome</keyword>
<dbReference type="GO" id="GO:0005886">
    <property type="term" value="C:plasma membrane"/>
    <property type="evidence" value="ECO:0007669"/>
    <property type="project" value="UniProtKB-SubCell"/>
</dbReference>
<reference evidence="16 17" key="1">
    <citation type="journal article" date="2016" name="Fungal Biol.">
        <title>The genome of Xylona heveae provides a window into fungal endophytism.</title>
        <authorList>
            <person name="Gazis R."/>
            <person name="Kuo A."/>
            <person name="Riley R."/>
            <person name="LaButti K."/>
            <person name="Lipzen A."/>
            <person name="Lin J."/>
            <person name="Amirebrahimi M."/>
            <person name="Hesse C.N."/>
            <person name="Spatafora J.W."/>
            <person name="Henrissat B."/>
            <person name="Hainaut M."/>
            <person name="Grigoriev I.V."/>
            <person name="Hibbett D.S."/>
        </authorList>
    </citation>
    <scope>NUCLEOTIDE SEQUENCE [LARGE SCALE GENOMIC DNA]</scope>
    <source>
        <strain evidence="16 17">TC161</strain>
    </source>
</reference>
<dbReference type="SMART" id="SM00027">
    <property type="entry name" value="EH"/>
    <property type="match status" value="3"/>
</dbReference>
<feature type="domain" description="UBA" evidence="13">
    <location>
        <begin position="1452"/>
        <end position="1483"/>
    </location>
</feature>
<evidence type="ECO:0000313" key="16">
    <source>
        <dbReference type="EMBL" id="KZF20589.1"/>
    </source>
</evidence>
<feature type="compositionally biased region" description="Polar residues" evidence="12">
    <location>
        <begin position="1196"/>
        <end position="1212"/>
    </location>
</feature>
<dbReference type="PROSITE" id="PS00018">
    <property type="entry name" value="EF_HAND_1"/>
    <property type="match status" value="1"/>
</dbReference>
<feature type="compositionally biased region" description="Polar residues" evidence="12">
    <location>
        <begin position="938"/>
        <end position="953"/>
    </location>
</feature>
<dbReference type="InterPro" id="IPR002048">
    <property type="entry name" value="EF_hand_dom"/>
</dbReference>
<dbReference type="GeneID" id="28898915"/>
<dbReference type="PROSITE" id="PS50031">
    <property type="entry name" value="EH"/>
    <property type="match status" value="3"/>
</dbReference>
<organism evidence="16 17">
    <name type="scientific">Xylona heveae (strain CBS 132557 / TC161)</name>
    <dbReference type="NCBI Taxonomy" id="1328760"/>
    <lineage>
        <taxon>Eukaryota</taxon>
        <taxon>Fungi</taxon>
        <taxon>Dikarya</taxon>
        <taxon>Ascomycota</taxon>
        <taxon>Pezizomycotina</taxon>
        <taxon>Xylonomycetes</taxon>
        <taxon>Xylonales</taxon>
        <taxon>Xylonaceae</taxon>
        <taxon>Xylona</taxon>
    </lineage>
</organism>
<accession>A0A165AJP4</accession>
<feature type="compositionally biased region" description="Low complexity" evidence="12">
    <location>
        <begin position="1267"/>
        <end position="1283"/>
    </location>
</feature>
<feature type="compositionally biased region" description="Pro residues" evidence="12">
    <location>
        <begin position="839"/>
        <end position="849"/>
    </location>
</feature>
<dbReference type="GO" id="GO:0006897">
    <property type="term" value="P:endocytosis"/>
    <property type="evidence" value="ECO:0007669"/>
    <property type="project" value="UniProtKB-KW"/>
</dbReference>
<keyword evidence="5" id="KW-0254">Endocytosis</keyword>
<keyword evidence="9" id="KW-0009">Actin-binding</keyword>
<dbReference type="PROSITE" id="PS50222">
    <property type="entry name" value="EF_HAND_2"/>
    <property type="match status" value="1"/>
</dbReference>
<evidence type="ECO:0000256" key="9">
    <source>
        <dbReference type="ARBA" id="ARBA00023203"/>
    </source>
</evidence>
<feature type="compositionally biased region" description="Basic and acidic residues" evidence="12">
    <location>
        <begin position="709"/>
        <end position="731"/>
    </location>
</feature>
<evidence type="ECO:0000256" key="1">
    <source>
        <dbReference type="ARBA" id="ARBA00004125"/>
    </source>
</evidence>
<dbReference type="PROSITE" id="PS50030">
    <property type="entry name" value="UBA"/>
    <property type="match status" value="1"/>
</dbReference>
<dbReference type="InterPro" id="IPR015940">
    <property type="entry name" value="UBA"/>
</dbReference>
<evidence type="ECO:0000256" key="11">
    <source>
        <dbReference type="ARBA" id="ARBA00025194"/>
    </source>
</evidence>
<dbReference type="PANTHER" id="PTHR11216:SF170">
    <property type="entry name" value="DYNAMIN ASSOCIATED PROTEIN 160, ISOFORM D"/>
    <property type="match status" value="1"/>
</dbReference>
<keyword evidence="10" id="KW-0963">Cytoplasm</keyword>